<keyword evidence="2" id="KW-1185">Reference proteome</keyword>
<dbReference type="Gene3D" id="3.90.70.80">
    <property type="match status" value="1"/>
</dbReference>
<dbReference type="InterPro" id="IPR003323">
    <property type="entry name" value="OTU_dom"/>
</dbReference>
<dbReference type="AlphaFoldDB" id="A0A915HXD7"/>
<name>A0A915HXD7_ROMCU</name>
<dbReference type="GO" id="GO:0071108">
    <property type="term" value="P:protein K48-linked deubiquitination"/>
    <property type="evidence" value="ECO:0007669"/>
    <property type="project" value="TreeGrafter"/>
</dbReference>
<accession>A0A915HXD7</accession>
<dbReference type="GO" id="GO:0016567">
    <property type="term" value="P:protein ubiquitination"/>
    <property type="evidence" value="ECO:0007669"/>
    <property type="project" value="InterPro"/>
</dbReference>
<organism evidence="2 3">
    <name type="scientific">Romanomermis culicivorax</name>
    <name type="common">Nematode worm</name>
    <dbReference type="NCBI Taxonomy" id="13658"/>
    <lineage>
        <taxon>Eukaryota</taxon>
        <taxon>Metazoa</taxon>
        <taxon>Ecdysozoa</taxon>
        <taxon>Nematoda</taxon>
        <taxon>Enoplea</taxon>
        <taxon>Dorylaimia</taxon>
        <taxon>Mermithida</taxon>
        <taxon>Mermithoidea</taxon>
        <taxon>Mermithidae</taxon>
        <taxon>Romanomermis</taxon>
    </lineage>
</organism>
<evidence type="ECO:0000313" key="3">
    <source>
        <dbReference type="WBParaSite" id="nRc.2.0.1.t06237-RA"/>
    </source>
</evidence>
<dbReference type="PANTHER" id="PTHR14843:SF2">
    <property type="entry name" value="DEUBIQUITINATING PROTEIN VCPIP1"/>
    <property type="match status" value="1"/>
</dbReference>
<dbReference type="WBParaSite" id="nRc.2.0.1.t06237-RA">
    <property type="protein sequence ID" value="nRc.2.0.1.t06237-RA"/>
    <property type="gene ID" value="nRc.2.0.1.g06237"/>
</dbReference>
<dbReference type="Proteomes" id="UP000887565">
    <property type="component" value="Unplaced"/>
</dbReference>
<reference evidence="3" key="1">
    <citation type="submission" date="2022-11" db="UniProtKB">
        <authorList>
            <consortium name="WormBaseParasite"/>
        </authorList>
    </citation>
    <scope>IDENTIFICATION</scope>
</reference>
<evidence type="ECO:0000313" key="2">
    <source>
        <dbReference type="Proteomes" id="UP000887565"/>
    </source>
</evidence>
<dbReference type="InterPro" id="IPR045827">
    <property type="entry name" value="VCPIP1_N"/>
</dbReference>
<proteinExistence type="predicted"/>
<dbReference type="GO" id="GO:0035871">
    <property type="term" value="P:protein K11-linked deubiquitination"/>
    <property type="evidence" value="ECO:0007669"/>
    <property type="project" value="TreeGrafter"/>
</dbReference>
<evidence type="ECO:0000259" key="1">
    <source>
        <dbReference type="PROSITE" id="PS50802"/>
    </source>
</evidence>
<sequence length="515" mass="58726">QFLSVLASNELDASKSITCPKCGQSPGQTELLPIEASQWSVAELASLTCLHVNVFRGLSGKRLPIYCMIDGISPFLCNLLSHIFTYYDVDPKTQDVQRLTEIDDCTEIFDVSSNLCRSAFQIYNTKLAKMSGYGRNAEAYEYLSPTINYIAHSTASSKDLLDVVEVYGHGSRLYQALSKVLTGCEIYWHALQENLIKHLENFRYIYSEKYPALLTEENWLRVLRQCDLENMQSDTEYGMKLHIQAMCNLLRRPIVLLDRLKYIKVKQSTIILFLPMISPVLCRHEVTLKKNSPLIIGWSSGEYKSFVPVVSYAIEASLSNSILNVWNGGEDLKPKYLEFDLNNLQCKVANGVPPPGLHHKIMLMERIFKVLHNVDPKLVCEYCQDIWYQSSFPNNSIRAILKDCIWRANHGQLWRCLLCRKLGLATPIGKKFLIEGGLIYDYIVAGEKKLRPVGVKIDDVQLWRTLTFCIDEPNMDWKIFIEYESNAFAALFKEKSVSQSAETTSEEAKEGFRTG</sequence>
<dbReference type="PANTHER" id="PTHR14843">
    <property type="entry name" value="DEUBIQUITINATING PROTEIN VCIP135"/>
    <property type="match status" value="1"/>
</dbReference>
<dbReference type="GO" id="GO:0004843">
    <property type="term" value="F:cysteine-type deubiquitinase activity"/>
    <property type="evidence" value="ECO:0007669"/>
    <property type="project" value="InterPro"/>
</dbReference>
<dbReference type="Pfam" id="PF19437">
    <property type="entry name" value="VCIP135_N"/>
    <property type="match status" value="1"/>
</dbReference>
<feature type="domain" description="OTU" evidence="1">
    <location>
        <begin position="161"/>
        <end position="291"/>
    </location>
</feature>
<dbReference type="GO" id="GO:0016320">
    <property type="term" value="P:endoplasmic reticulum membrane fusion"/>
    <property type="evidence" value="ECO:0007669"/>
    <property type="project" value="TreeGrafter"/>
</dbReference>
<dbReference type="GO" id="GO:0090168">
    <property type="term" value="P:Golgi reassembly"/>
    <property type="evidence" value="ECO:0007669"/>
    <property type="project" value="TreeGrafter"/>
</dbReference>
<dbReference type="PROSITE" id="PS50802">
    <property type="entry name" value="OTU"/>
    <property type="match status" value="1"/>
</dbReference>
<dbReference type="InterPro" id="IPR039087">
    <property type="entry name" value="VCPIP1"/>
</dbReference>
<protein>
    <submittedName>
        <fullName evidence="3">OTU domain-containing protein</fullName>
    </submittedName>
</protein>